<comment type="caution">
    <text evidence="6">The sequence shown here is derived from an EMBL/GenBank/DDBJ whole genome shotgun (WGS) entry which is preliminary data.</text>
</comment>
<accession>A0A267M9V8</accession>
<dbReference type="InterPro" id="IPR017900">
    <property type="entry name" value="4Fe4S_Fe_S_CS"/>
</dbReference>
<keyword evidence="4" id="KW-0411">Iron-sulfur</keyword>
<dbReference type="InterPro" id="IPR017896">
    <property type="entry name" value="4Fe4S_Fe-S-bd"/>
</dbReference>
<dbReference type="GO" id="GO:0051539">
    <property type="term" value="F:4 iron, 4 sulfur cluster binding"/>
    <property type="evidence" value="ECO:0007669"/>
    <property type="project" value="UniProtKB-KW"/>
</dbReference>
<sequence length="316" mass="36998">MNAKLIKYFQVPEEAYSYMDIMLSKEEINLIEKIQDKKYTYEELLKFIEANFDLDSEEFLRSCYKRGVINKEEVNRQIVYTSANVYTRLAFFAQYEGELWKSIPEEDRIKIDRWYVEKYAHGAIPRLEEIKKGTRKLIENAYFYTMDETLELIDEVNHELYMVPCNCKSISLRCDKPKNVCILFEKGINSEWDRGWGKALTKEEAKEIILRANKSGLMHTSEAEQAICNCDGCCCYPIRASEIIGAKGIWPQRRYDIVWDKEKCVNCGICAKLCNFNAFMKEDKTVSFHENKCWGCTICKDHCPVNAITLKKIVDN</sequence>
<dbReference type="PANTHER" id="PTHR43687">
    <property type="entry name" value="ADENYLYLSULFATE REDUCTASE, BETA SUBUNIT"/>
    <property type="match status" value="1"/>
</dbReference>
<evidence type="ECO:0000313" key="7">
    <source>
        <dbReference type="Proteomes" id="UP000216024"/>
    </source>
</evidence>
<dbReference type="GO" id="GO:0046872">
    <property type="term" value="F:metal ion binding"/>
    <property type="evidence" value="ECO:0007669"/>
    <property type="project" value="UniProtKB-KW"/>
</dbReference>
<keyword evidence="3" id="KW-0408">Iron</keyword>
<keyword evidence="1" id="KW-0004">4Fe-4S</keyword>
<name>A0A267M9V8_9FIRM</name>
<keyword evidence="7" id="KW-1185">Reference proteome</keyword>
<reference evidence="6 7" key="1">
    <citation type="submission" date="2017-06" db="EMBL/GenBank/DDBJ databases">
        <title>Draft genome sequence of anaerobic fermentative bacterium Anaeromicrobium sediminis DY2726D isolated from West Pacific Ocean sediments.</title>
        <authorList>
            <person name="Zeng X."/>
        </authorList>
    </citation>
    <scope>NUCLEOTIDE SEQUENCE [LARGE SCALE GENOMIC DNA]</scope>
    <source>
        <strain evidence="6 7">DY2726D</strain>
    </source>
</reference>
<organism evidence="6 7">
    <name type="scientific">Anaeromicrobium sediminis</name>
    <dbReference type="NCBI Taxonomy" id="1478221"/>
    <lineage>
        <taxon>Bacteria</taxon>
        <taxon>Bacillati</taxon>
        <taxon>Bacillota</taxon>
        <taxon>Clostridia</taxon>
        <taxon>Peptostreptococcales</taxon>
        <taxon>Thermotaleaceae</taxon>
        <taxon>Anaeromicrobium</taxon>
    </lineage>
</organism>
<dbReference type="PANTHER" id="PTHR43687:SF5">
    <property type="entry name" value="4FE-4S FERREDOXIN-TYPE DOMAIN-CONTAINING PROTEIN"/>
    <property type="match status" value="1"/>
</dbReference>
<dbReference type="InterPro" id="IPR050572">
    <property type="entry name" value="Fe-S_Ferredoxin"/>
</dbReference>
<feature type="domain" description="4Fe-4S ferredoxin-type" evidence="5">
    <location>
        <begin position="255"/>
        <end position="284"/>
    </location>
</feature>
<dbReference type="RefSeq" id="WP_095136150.1">
    <property type="nucleotide sequence ID" value="NZ_NIBG01000037.1"/>
</dbReference>
<dbReference type="EMBL" id="NIBG01000037">
    <property type="protein sequence ID" value="PAB56212.1"/>
    <property type="molecule type" value="Genomic_DNA"/>
</dbReference>
<keyword evidence="2" id="KW-0479">Metal-binding</keyword>
<proteinExistence type="predicted"/>
<evidence type="ECO:0000256" key="3">
    <source>
        <dbReference type="ARBA" id="ARBA00023004"/>
    </source>
</evidence>
<evidence type="ECO:0000313" key="6">
    <source>
        <dbReference type="EMBL" id="PAB56212.1"/>
    </source>
</evidence>
<evidence type="ECO:0000256" key="4">
    <source>
        <dbReference type="ARBA" id="ARBA00023014"/>
    </source>
</evidence>
<gene>
    <name evidence="6" type="ORF">CCE28_21150</name>
</gene>
<dbReference type="OrthoDB" id="5422255at2"/>
<dbReference type="Pfam" id="PF14697">
    <property type="entry name" value="Fer4_21"/>
    <property type="match status" value="1"/>
</dbReference>
<dbReference type="PROSITE" id="PS00198">
    <property type="entry name" value="4FE4S_FER_1"/>
    <property type="match status" value="1"/>
</dbReference>
<evidence type="ECO:0000256" key="1">
    <source>
        <dbReference type="ARBA" id="ARBA00022485"/>
    </source>
</evidence>
<evidence type="ECO:0000256" key="2">
    <source>
        <dbReference type="ARBA" id="ARBA00022723"/>
    </source>
</evidence>
<dbReference type="Proteomes" id="UP000216024">
    <property type="component" value="Unassembled WGS sequence"/>
</dbReference>
<protein>
    <submittedName>
        <fullName evidence="6">FeS-binding protein</fullName>
    </submittedName>
</protein>
<dbReference type="PROSITE" id="PS51379">
    <property type="entry name" value="4FE4S_FER_2"/>
    <property type="match status" value="2"/>
</dbReference>
<dbReference type="AlphaFoldDB" id="A0A267M9V8"/>
<evidence type="ECO:0000259" key="5">
    <source>
        <dbReference type="PROSITE" id="PS51379"/>
    </source>
</evidence>
<dbReference type="SUPFAM" id="SSF54862">
    <property type="entry name" value="4Fe-4S ferredoxins"/>
    <property type="match status" value="1"/>
</dbReference>
<feature type="domain" description="4Fe-4S ferredoxin-type" evidence="5">
    <location>
        <begin position="286"/>
        <end position="313"/>
    </location>
</feature>
<dbReference type="Gene3D" id="3.30.70.20">
    <property type="match status" value="1"/>
</dbReference>